<reference evidence="4 5" key="1">
    <citation type="submission" date="2020-07" db="EMBL/GenBank/DDBJ databases">
        <title>Genomic Encyclopedia of Archaeal and Bacterial Type Strains, Phase II (KMG-II): from individual species to whole genera.</title>
        <authorList>
            <person name="Goeker M."/>
        </authorList>
    </citation>
    <scope>NUCLEOTIDE SEQUENCE [LARGE SCALE GENOMIC DNA]</scope>
    <source>
        <strain evidence="4 5">DSM 21226</strain>
    </source>
</reference>
<dbReference type="SUPFAM" id="SSF53335">
    <property type="entry name" value="S-adenosyl-L-methionine-dependent methyltransferases"/>
    <property type="match status" value="1"/>
</dbReference>
<evidence type="ECO:0000256" key="1">
    <source>
        <dbReference type="ARBA" id="ARBA00022603"/>
    </source>
</evidence>
<dbReference type="GO" id="GO:0008168">
    <property type="term" value="F:methyltransferase activity"/>
    <property type="evidence" value="ECO:0007669"/>
    <property type="project" value="UniProtKB-KW"/>
</dbReference>
<evidence type="ECO:0000313" key="5">
    <source>
        <dbReference type="Proteomes" id="UP000518288"/>
    </source>
</evidence>
<dbReference type="InterPro" id="IPR041698">
    <property type="entry name" value="Methyltransf_25"/>
</dbReference>
<dbReference type="Gene3D" id="3.40.50.150">
    <property type="entry name" value="Vaccinia Virus protein VP39"/>
    <property type="match status" value="1"/>
</dbReference>
<dbReference type="Proteomes" id="UP000518288">
    <property type="component" value="Unassembled WGS sequence"/>
</dbReference>
<dbReference type="CDD" id="cd02440">
    <property type="entry name" value="AdoMet_MTases"/>
    <property type="match status" value="1"/>
</dbReference>
<evidence type="ECO:0000259" key="3">
    <source>
        <dbReference type="Pfam" id="PF13649"/>
    </source>
</evidence>
<dbReference type="Pfam" id="PF13649">
    <property type="entry name" value="Methyltransf_25"/>
    <property type="match status" value="1"/>
</dbReference>
<dbReference type="AlphaFoldDB" id="A0A7Y9QY41"/>
<feature type="domain" description="Methyltransferase" evidence="3">
    <location>
        <begin position="65"/>
        <end position="157"/>
    </location>
</feature>
<evidence type="ECO:0000256" key="2">
    <source>
        <dbReference type="ARBA" id="ARBA00022679"/>
    </source>
</evidence>
<dbReference type="InterPro" id="IPR029063">
    <property type="entry name" value="SAM-dependent_MTases_sf"/>
</dbReference>
<accession>A0A7Y9QY41</accession>
<name>A0A7Y9QY41_9BURK</name>
<dbReference type="PANTHER" id="PTHR43861">
    <property type="entry name" value="TRANS-ACONITATE 2-METHYLTRANSFERASE-RELATED"/>
    <property type="match status" value="1"/>
</dbReference>
<keyword evidence="1 4" id="KW-0489">Methyltransferase</keyword>
<dbReference type="EMBL" id="JACCFH010000001">
    <property type="protein sequence ID" value="NYG33591.1"/>
    <property type="molecule type" value="Genomic_DNA"/>
</dbReference>
<evidence type="ECO:0000313" key="4">
    <source>
        <dbReference type="EMBL" id="NYG33591.1"/>
    </source>
</evidence>
<comment type="caution">
    <text evidence="4">The sequence shown here is derived from an EMBL/GenBank/DDBJ whole genome shotgun (WGS) entry which is preliminary data.</text>
</comment>
<organism evidence="4 5">
    <name type="scientific">Sphaerotilus montanus</name>
    <dbReference type="NCBI Taxonomy" id="522889"/>
    <lineage>
        <taxon>Bacteria</taxon>
        <taxon>Pseudomonadati</taxon>
        <taxon>Pseudomonadota</taxon>
        <taxon>Betaproteobacteria</taxon>
        <taxon>Burkholderiales</taxon>
        <taxon>Sphaerotilaceae</taxon>
        <taxon>Sphaerotilus</taxon>
    </lineage>
</organism>
<proteinExistence type="predicted"/>
<dbReference type="RefSeq" id="WP_246332542.1">
    <property type="nucleotide sequence ID" value="NZ_JACCFH010000001.1"/>
</dbReference>
<dbReference type="PANTHER" id="PTHR43861:SF1">
    <property type="entry name" value="TRANS-ACONITATE 2-METHYLTRANSFERASE"/>
    <property type="match status" value="1"/>
</dbReference>
<gene>
    <name evidence="4" type="ORF">BDD16_002577</name>
</gene>
<protein>
    <submittedName>
        <fullName evidence="4">SAM-dependent methyltransferase</fullName>
    </submittedName>
</protein>
<keyword evidence="2 4" id="KW-0808">Transferase</keyword>
<keyword evidence="5" id="KW-1185">Reference proteome</keyword>
<dbReference type="GO" id="GO:0032259">
    <property type="term" value="P:methylation"/>
    <property type="evidence" value="ECO:0007669"/>
    <property type="project" value="UniProtKB-KW"/>
</dbReference>
<sequence>MNTMSIPWPRRHADDLAWHALLDRASALYRPAGRYAWHFARGKLRLDPVFRHLVEAGLVPAGARVLDLGCGQGLLGSLLQAAGPVRYTGVELQARDAGRARVALGTSSGAEIVCGDVRTQAFPVSDTVVLLDVLHYLPPAAQEAVLARACAALAPGGRLLLRVGDAEARRGYAFGRWVDRVVSGLRRGAPPVQGRPVPDWIDRLRALGLQVEARPMSQGTLFANVLLVAQRREGAAA</sequence>